<evidence type="ECO:0000256" key="1">
    <source>
        <dbReference type="SAM" id="MobiDB-lite"/>
    </source>
</evidence>
<feature type="region of interest" description="Disordered" evidence="1">
    <location>
        <begin position="1"/>
        <end position="20"/>
    </location>
</feature>
<protein>
    <submittedName>
        <fullName evidence="2">Uncharacterized protein</fullName>
    </submittedName>
</protein>
<proteinExistence type="predicted"/>
<evidence type="ECO:0000313" key="3">
    <source>
        <dbReference type="Proteomes" id="UP000006180"/>
    </source>
</evidence>
<organism evidence="2 3">
    <name type="scientific">Sinorhizobium fredii (strain USDA 257)</name>
    <dbReference type="NCBI Taxonomy" id="1185652"/>
    <lineage>
        <taxon>Bacteria</taxon>
        <taxon>Pseudomonadati</taxon>
        <taxon>Pseudomonadota</taxon>
        <taxon>Alphaproteobacteria</taxon>
        <taxon>Hyphomicrobiales</taxon>
        <taxon>Rhizobiaceae</taxon>
        <taxon>Sinorhizobium/Ensifer group</taxon>
        <taxon>Sinorhizobium</taxon>
    </lineage>
</organism>
<accession>I3X8I9</accession>
<dbReference type="EMBL" id="CP003563">
    <property type="protein sequence ID" value="AFL52195.1"/>
    <property type="molecule type" value="Genomic_DNA"/>
</dbReference>
<dbReference type="PATRIC" id="fig|1185652.3.peg.3779"/>
<dbReference type="Proteomes" id="UP000006180">
    <property type="component" value="Chromosome"/>
</dbReference>
<dbReference type="KEGG" id="sfd:USDA257_c36430"/>
<evidence type="ECO:0000313" key="2">
    <source>
        <dbReference type="EMBL" id="AFL52195.1"/>
    </source>
</evidence>
<gene>
    <name evidence="2" type="ORF">USDA257_c36430</name>
</gene>
<dbReference type="AlphaFoldDB" id="I3X8I9"/>
<dbReference type="HOGENOM" id="CLU_2920295_0_0_5"/>
<name>I3X8I9_SINF2</name>
<sequence length="61" mass="6287">MDGVRSIPDDASSSSFRSSVSNRVNKLLLGKLPAASEAIVAAIEDAGYKASFAKSCCSHVA</sequence>
<reference evidence="2 3" key="1">
    <citation type="journal article" date="2012" name="J. Bacteriol.">
        <title>Complete genome sequence of the broad-host-range strain Sinorhizobium fredii USDA257.</title>
        <authorList>
            <person name="Schuldes J."/>
            <person name="Rodriguez Orbegoso M."/>
            <person name="Schmeisser C."/>
            <person name="Krishnan H.B."/>
            <person name="Daniel R."/>
            <person name="Streit W.R."/>
        </authorList>
    </citation>
    <scope>NUCLEOTIDE SEQUENCE [LARGE SCALE GENOMIC DNA]</scope>
    <source>
        <strain evidence="2 3">USDA 257</strain>
    </source>
</reference>